<proteinExistence type="predicted"/>
<sequence>MRRRNCLTAPLVTDEAAAELEMMDLREEDQLKPALREGTTEFWKSVPVEKYPNVKRAALKILSMFGSTYCVFYPETREIKASNLTKKNYTAIRLSVELCACDWNPAVYGFTLSNYENNNIMVKEDKLGLRDDLEKPQQSSDFM</sequence>
<evidence type="ECO:0000313" key="1">
    <source>
        <dbReference type="EMBL" id="KAF0038767.1"/>
    </source>
</evidence>
<dbReference type="Proteomes" id="UP000438429">
    <property type="component" value="Unassembled WGS sequence"/>
</dbReference>
<evidence type="ECO:0000313" key="2">
    <source>
        <dbReference type="Proteomes" id="UP000438429"/>
    </source>
</evidence>
<comment type="caution">
    <text evidence="1">The sequence shown here is derived from an EMBL/GenBank/DDBJ whole genome shotgun (WGS) entry which is preliminary data.</text>
</comment>
<gene>
    <name evidence="1" type="ORF">F2P81_009251</name>
</gene>
<name>A0A6A4SYP8_SCOMX</name>
<reference evidence="1 2" key="1">
    <citation type="submission" date="2019-06" db="EMBL/GenBank/DDBJ databases">
        <title>Draft genomes of female and male turbot (Scophthalmus maximus).</title>
        <authorList>
            <person name="Xu H."/>
            <person name="Xu X.-W."/>
            <person name="Shao C."/>
            <person name="Chen S."/>
        </authorList>
    </citation>
    <scope>NUCLEOTIDE SEQUENCE [LARGE SCALE GENOMIC DNA]</scope>
    <source>
        <strain evidence="1">Ysfricsl-2016a</strain>
        <tissue evidence="1">Blood</tissue>
    </source>
</reference>
<evidence type="ECO:0008006" key="3">
    <source>
        <dbReference type="Google" id="ProtNLM"/>
    </source>
</evidence>
<organism evidence="1 2">
    <name type="scientific">Scophthalmus maximus</name>
    <name type="common">Turbot</name>
    <name type="synonym">Psetta maxima</name>
    <dbReference type="NCBI Taxonomy" id="52904"/>
    <lineage>
        <taxon>Eukaryota</taxon>
        <taxon>Metazoa</taxon>
        <taxon>Chordata</taxon>
        <taxon>Craniata</taxon>
        <taxon>Vertebrata</taxon>
        <taxon>Euteleostomi</taxon>
        <taxon>Actinopterygii</taxon>
        <taxon>Neopterygii</taxon>
        <taxon>Teleostei</taxon>
        <taxon>Neoteleostei</taxon>
        <taxon>Acanthomorphata</taxon>
        <taxon>Carangaria</taxon>
        <taxon>Pleuronectiformes</taxon>
        <taxon>Pleuronectoidei</taxon>
        <taxon>Scophthalmidae</taxon>
        <taxon>Scophthalmus</taxon>
    </lineage>
</organism>
<accession>A0A6A4SYP8</accession>
<dbReference type="EMBL" id="VEVO01000008">
    <property type="protein sequence ID" value="KAF0038767.1"/>
    <property type="molecule type" value="Genomic_DNA"/>
</dbReference>
<dbReference type="AlphaFoldDB" id="A0A6A4SYP8"/>
<protein>
    <recommendedName>
        <fullName evidence="3">HAT C-terminal dimerisation domain-containing protein</fullName>
    </recommendedName>
</protein>